<evidence type="ECO:0000259" key="2">
    <source>
        <dbReference type="Pfam" id="PF25568"/>
    </source>
</evidence>
<dbReference type="AlphaFoldDB" id="A0A2K3L030"/>
<feature type="domain" description="AAA+ ATPase At3g28540-like C-terminal" evidence="2">
    <location>
        <begin position="1"/>
        <end position="41"/>
    </location>
</feature>
<proteinExistence type="predicted"/>
<protein>
    <submittedName>
        <fullName evidence="3">Mitochondrial chaperone BCS1</fullName>
    </submittedName>
</protein>
<comment type="caution">
    <text evidence="3">The sequence shown here is derived from an EMBL/GenBank/DDBJ whole genome shotgun (WGS) entry which is preliminary data.</text>
</comment>
<dbReference type="Proteomes" id="UP000236291">
    <property type="component" value="Unassembled WGS sequence"/>
</dbReference>
<sequence length="59" mass="6720">MTPADVAESLMPKSVTDDYETCFKTLIQSLEIAKEKEEDEAKKNAEKDEQELAQEDEKV</sequence>
<feature type="compositionally biased region" description="Acidic residues" evidence="1">
    <location>
        <begin position="48"/>
        <end position="59"/>
    </location>
</feature>
<gene>
    <name evidence="3" type="ORF">L195_g027745</name>
</gene>
<feature type="region of interest" description="Disordered" evidence="1">
    <location>
        <begin position="35"/>
        <end position="59"/>
    </location>
</feature>
<reference evidence="3 4" key="2">
    <citation type="journal article" date="2017" name="Front. Plant Sci.">
        <title>Gene Classification and Mining of Molecular Markers Useful in Red Clover (Trifolium pratense) Breeding.</title>
        <authorList>
            <person name="Istvanek J."/>
            <person name="Dluhosova J."/>
            <person name="Dluhos P."/>
            <person name="Patkova L."/>
            <person name="Nedelnik J."/>
            <person name="Repkova J."/>
        </authorList>
    </citation>
    <scope>NUCLEOTIDE SEQUENCE [LARGE SCALE GENOMIC DNA]</scope>
    <source>
        <strain evidence="4">cv. Tatra</strain>
        <tissue evidence="3">Young leaves</tissue>
    </source>
</reference>
<reference evidence="3 4" key="1">
    <citation type="journal article" date="2014" name="Am. J. Bot.">
        <title>Genome assembly and annotation for red clover (Trifolium pratense; Fabaceae).</title>
        <authorList>
            <person name="Istvanek J."/>
            <person name="Jaros M."/>
            <person name="Krenek A."/>
            <person name="Repkova J."/>
        </authorList>
    </citation>
    <scope>NUCLEOTIDE SEQUENCE [LARGE SCALE GENOMIC DNA]</scope>
    <source>
        <strain evidence="4">cv. Tatra</strain>
        <tissue evidence="3">Young leaves</tissue>
    </source>
</reference>
<accession>A0A2K3L030</accession>
<dbReference type="EMBL" id="ASHM01023881">
    <property type="protein sequence ID" value="PNX71859.1"/>
    <property type="molecule type" value="Genomic_DNA"/>
</dbReference>
<evidence type="ECO:0000313" key="4">
    <source>
        <dbReference type="Proteomes" id="UP000236291"/>
    </source>
</evidence>
<dbReference type="InterPro" id="IPR058017">
    <property type="entry name" value="At3g28540-like_C"/>
</dbReference>
<organism evidence="3 4">
    <name type="scientific">Trifolium pratense</name>
    <name type="common">Red clover</name>
    <dbReference type="NCBI Taxonomy" id="57577"/>
    <lineage>
        <taxon>Eukaryota</taxon>
        <taxon>Viridiplantae</taxon>
        <taxon>Streptophyta</taxon>
        <taxon>Embryophyta</taxon>
        <taxon>Tracheophyta</taxon>
        <taxon>Spermatophyta</taxon>
        <taxon>Magnoliopsida</taxon>
        <taxon>eudicotyledons</taxon>
        <taxon>Gunneridae</taxon>
        <taxon>Pentapetalae</taxon>
        <taxon>rosids</taxon>
        <taxon>fabids</taxon>
        <taxon>Fabales</taxon>
        <taxon>Fabaceae</taxon>
        <taxon>Papilionoideae</taxon>
        <taxon>50 kb inversion clade</taxon>
        <taxon>NPAAA clade</taxon>
        <taxon>Hologalegina</taxon>
        <taxon>IRL clade</taxon>
        <taxon>Trifolieae</taxon>
        <taxon>Trifolium</taxon>
    </lineage>
</organism>
<dbReference type="Pfam" id="PF25568">
    <property type="entry name" value="AAA_lid_At3g28540"/>
    <property type="match status" value="1"/>
</dbReference>
<name>A0A2K3L030_TRIPR</name>
<evidence type="ECO:0000256" key="1">
    <source>
        <dbReference type="SAM" id="MobiDB-lite"/>
    </source>
</evidence>
<feature type="compositionally biased region" description="Basic and acidic residues" evidence="1">
    <location>
        <begin position="35"/>
        <end position="47"/>
    </location>
</feature>
<dbReference type="STRING" id="57577.A0A2K3L030"/>
<evidence type="ECO:0000313" key="3">
    <source>
        <dbReference type="EMBL" id="PNX71859.1"/>
    </source>
</evidence>